<dbReference type="InterPro" id="IPR029058">
    <property type="entry name" value="AB_hydrolase_fold"/>
</dbReference>
<dbReference type="Pfam" id="PF01764">
    <property type="entry name" value="Lipase_3"/>
    <property type="match status" value="1"/>
</dbReference>
<dbReference type="PANTHER" id="PTHR45856">
    <property type="entry name" value="ALPHA/BETA-HYDROLASES SUPERFAMILY PROTEIN"/>
    <property type="match status" value="1"/>
</dbReference>
<dbReference type="EMBL" id="HBHK01004815">
    <property type="protein sequence ID" value="CAD9669613.1"/>
    <property type="molecule type" value="Transcribed_RNA"/>
</dbReference>
<feature type="domain" description="Fungal lipase-type" evidence="2">
    <location>
        <begin position="89"/>
        <end position="229"/>
    </location>
</feature>
<feature type="signal peptide" evidence="1">
    <location>
        <begin position="1"/>
        <end position="19"/>
    </location>
</feature>
<dbReference type="PANTHER" id="PTHR45856:SF24">
    <property type="entry name" value="FUNGAL LIPASE-LIKE DOMAIN-CONTAINING PROTEIN"/>
    <property type="match status" value="1"/>
</dbReference>
<evidence type="ECO:0000259" key="2">
    <source>
        <dbReference type="Pfam" id="PF01764"/>
    </source>
</evidence>
<feature type="chain" id="PRO_5030777590" description="Fungal lipase-type domain-containing protein" evidence="1">
    <location>
        <begin position="20"/>
        <end position="293"/>
    </location>
</feature>
<dbReference type="AlphaFoldDB" id="A0A7S2W6W6"/>
<name>A0A7S2W6W6_9STRA</name>
<accession>A0A7S2W6W6</accession>
<sequence length="293" mass="32538">MKFSASVVALVCVASKGSGAKEGVVGGRSSFEPLDAVVGPIQISGKRDLNVDLFKTALEKYAVFEDPIVYGTDVMSVMRDHDSLTCHIKVQGSTTVEDWFHNILIGTEPIYSIKKCKTEGRKGCVRVGRGMKGFVGAFNKMRHLMWDQMQTKCNSTDTYVFSGHSRGGAIAQIASVVVYSEKLVPKEQIKLVTFGAPRAIKSRLSDRIHLKFEQWRLVNRKDPVPSLPYSFMGYKHFGSMVCHECNYETQRDAPGSELFTEPSDHFFENYVAWVMKNNWVLAESASGATSSVA</sequence>
<proteinExistence type="predicted"/>
<evidence type="ECO:0000313" key="3">
    <source>
        <dbReference type="EMBL" id="CAD9669613.1"/>
    </source>
</evidence>
<dbReference type="InterPro" id="IPR051218">
    <property type="entry name" value="Sec_MonoDiacylglyc_Lipase"/>
</dbReference>
<dbReference type="GO" id="GO:0006629">
    <property type="term" value="P:lipid metabolic process"/>
    <property type="evidence" value="ECO:0007669"/>
    <property type="project" value="InterPro"/>
</dbReference>
<dbReference type="Gene3D" id="3.40.50.1820">
    <property type="entry name" value="alpha/beta hydrolase"/>
    <property type="match status" value="1"/>
</dbReference>
<protein>
    <recommendedName>
        <fullName evidence="2">Fungal lipase-type domain-containing protein</fullName>
    </recommendedName>
</protein>
<organism evidence="3">
    <name type="scientific">Mucochytrium quahogii</name>
    <dbReference type="NCBI Taxonomy" id="96639"/>
    <lineage>
        <taxon>Eukaryota</taxon>
        <taxon>Sar</taxon>
        <taxon>Stramenopiles</taxon>
        <taxon>Bigyra</taxon>
        <taxon>Labyrinthulomycetes</taxon>
        <taxon>Thraustochytrida</taxon>
        <taxon>Thraustochytriidae</taxon>
        <taxon>Mucochytrium</taxon>
    </lineage>
</organism>
<dbReference type="CDD" id="cd00519">
    <property type="entry name" value="Lipase_3"/>
    <property type="match status" value="1"/>
</dbReference>
<dbReference type="SUPFAM" id="SSF53474">
    <property type="entry name" value="alpha/beta-Hydrolases"/>
    <property type="match status" value="1"/>
</dbReference>
<reference evidence="3" key="1">
    <citation type="submission" date="2021-01" db="EMBL/GenBank/DDBJ databases">
        <authorList>
            <person name="Corre E."/>
            <person name="Pelletier E."/>
            <person name="Niang G."/>
            <person name="Scheremetjew M."/>
            <person name="Finn R."/>
            <person name="Kale V."/>
            <person name="Holt S."/>
            <person name="Cochrane G."/>
            <person name="Meng A."/>
            <person name="Brown T."/>
            <person name="Cohen L."/>
        </authorList>
    </citation>
    <scope>NUCLEOTIDE SEQUENCE</scope>
    <source>
        <strain evidence="3">NY070348D</strain>
    </source>
</reference>
<gene>
    <name evidence="3" type="ORF">QSP1433_LOCUS2881</name>
</gene>
<keyword evidence="1" id="KW-0732">Signal</keyword>
<dbReference type="InterPro" id="IPR002921">
    <property type="entry name" value="Fungal_lipase-type"/>
</dbReference>
<evidence type="ECO:0000256" key="1">
    <source>
        <dbReference type="SAM" id="SignalP"/>
    </source>
</evidence>